<proteinExistence type="predicted"/>
<dbReference type="EMBL" id="JADCLJ010000005">
    <property type="protein sequence ID" value="MBE4906675.1"/>
    <property type="molecule type" value="Genomic_DNA"/>
</dbReference>
<organism evidence="2 3">
    <name type="scientific">Litchfieldia luteola</name>
    <dbReference type="NCBI Taxonomy" id="682179"/>
    <lineage>
        <taxon>Bacteria</taxon>
        <taxon>Bacillati</taxon>
        <taxon>Bacillota</taxon>
        <taxon>Bacilli</taxon>
        <taxon>Bacillales</taxon>
        <taxon>Bacillaceae</taxon>
        <taxon>Litchfieldia</taxon>
    </lineage>
</organism>
<evidence type="ECO:0000313" key="2">
    <source>
        <dbReference type="EMBL" id="MBE4906675.1"/>
    </source>
</evidence>
<feature type="transmembrane region" description="Helical" evidence="1">
    <location>
        <begin position="123"/>
        <end position="143"/>
    </location>
</feature>
<accession>A0ABR9QDV8</accession>
<evidence type="ECO:0000313" key="3">
    <source>
        <dbReference type="Proteomes" id="UP001516662"/>
    </source>
</evidence>
<reference evidence="2 3" key="1">
    <citation type="submission" date="2020-10" db="EMBL/GenBank/DDBJ databases">
        <title>Bacillus sp. HD4P25, an endophyte from a halophyte.</title>
        <authorList>
            <person name="Sun J.-Q."/>
        </authorList>
    </citation>
    <scope>NUCLEOTIDE SEQUENCE [LARGE SCALE GENOMIC DNA]</scope>
    <source>
        <strain evidence="2 3">YIM 93174</strain>
    </source>
</reference>
<dbReference type="NCBIfam" id="TIGR02893">
    <property type="entry name" value="spore_yabQ"/>
    <property type="match status" value="1"/>
</dbReference>
<keyword evidence="1" id="KW-0472">Membrane</keyword>
<name>A0ABR9QDV8_9BACI</name>
<feature type="transmembrane region" description="Helical" evidence="1">
    <location>
        <begin position="39"/>
        <end position="62"/>
    </location>
</feature>
<keyword evidence="1" id="KW-1133">Transmembrane helix</keyword>
<keyword evidence="3" id="KW-1185">Reference proteome</keyword>
<gene>
    <name evidence="2" type="primary">yabQ</name>
    <name evidence="2" type="ORF">IMZ08_01215</name>
</gene>
<feature type="transmembrane region" description="Helical" evidence="1">
    <location>
        <begin position="149"/>
        <end position="172"/>
    </location>
</feature>
<evidence type="ECO:0000256" key="1">
    <source>
        <dbReference type="SAM" id="Phobius"/>
    </source>
</evidence>
<feature type="transmembrane region" description="Helical" evidence="1">
    <location>
        <begin position="68"/>
        <end position="86"/>
    </location>
</feature>
<dbReference type="Pfam" id="PF09578">
    <property type="entry name" value="Spore_YabQ"/>
    <property type="match status" value="1"/>
</dbReference>
<dbReference type="Proteomes" id="UP001516662">
    <property type="component" value="Unassembled WGS sequence"/>
</dbReference>
<comment type="caution">
    <text evidence="2">The sequence shown here is derived from an EMBL/GenBank/DDBJ whole genome shotgun (WGS) entry which is preliminary data.</text>
</comment>
<feature type="transmembrane region" description="Helical" evidence="1">
    <location>
        <begin position="6"/>
        <end position="27"/>
    </location>
</feature>
<dbReference type="RefSeq" id="WP_193534173.1">
    <property type="nucleotide sequence ID" value="NZ_JADCLJ010000005.1"/>
</dbReference>
<keyword evidence="1" id="KW-0812">Transmembrane</keyword>
<dbReference type="InterPro" id="IPR019074">
    <property type="entry name" value="YabQ"/>
</dbReference>
<sequence>MSLTTQFYTMIAMIGMGSYLGAALDTYGRFLKRPKRARWLVFINDILFWVLQGLIIFYILLSVNEGELRFYVFLALLCGFAAYQSLLRTGYQRLLEVLIRAALRTYHFLEKTFHLFIVRPIQLFIQLIIVLLMGLLNILIAIGKILLNIFTVLVKVLLSPFKWIGVLLWRMLPQNLKKFLLKYFTSFAGIRKHAKNMKHMIIKWWNKIRKS</sequence>
<protein>
    <submittedName>
        <fullName evidence="2">Spore cortex biosynthesis protein YabQ</fullName>
    </submittedName>
</protein>